<sequence>MELLTWIHGLRIMKTSEIKWGAFNGATETNGTRAEKVQHVLQPFSSTVALLVLGMVIIGVILLSLITYHFHKSKMKKRKMLRAQEEYERDNCGSSIPVRVKPALSRSVVARPAPPHQPPTNTDAKHREGVVLEGVTGSS</sequence>
<evidence type="ECO:0000256" key="7">
    <source>
        <dbReference type="SAM" id="MobiDB-lite"/>
    </source>
</evidence>
<comment type="subcellular location">
    <subcellularLocation>
        <location evidence="1">Membrane</location>
        <topology evidence="1">Single-pass type I membrane protein</topology>
    </subcellularLocation>
</comment>
<evidence type="ECO:0000256" key="1">
    <source>
        <dbReference type="ARBA" id="ARBA00004479"/>
    </source>
</evidence>
<feature type="transmembrane region" description="Helical" evidence="8">
    <location>
        <begin position="48"/>
        <end position="70"/>
    </location>
</feature>
<dbReference type="AlphaFoldDB" id="A0A673H2L1"/>
<dbReference type="PANTHER" id="PTHR31870">
    <property type="entry name" value="SI:DKEY-183I3.9-RELATED"/>
    <property type="match status" value="1"/>
</dbReference>
<gene>
    <name evidence="9" type="primary">si:dkey-183i3.9</name>
</gene>
<keyword evidence="6" id="KW-0325">Glycoprotein</keyword>
<keyword evidence="10" id="KW-1185">Reference proteome</keyword>
<evidence type="ECO:0000256" key="5">
    <source>
        <dbReference type="ARBA" id="ARBA00023136"/>
    </source>
</evidence>
<dbReference type="Proteomes" id="UP000472270">
    <property type="component" value="Unassembled WGS sequence"/>
</dbReference>
<evidence type="ECO:0000256" key="4">
    <source>
        <dbReference type="ARBA" id="ARBA00022989"/>
    </source>
</evidence>
<dbReference type="InterPro" id="IPR037670">
    <property type="entry name" value="C11orf87"/>
</dbReference>
<proteinExistence type="predicted"/>
<dbReference type="Ensembl" id="ENSSRHT00000021331.1">
    <property type="protein sequence ID" value="ENSSRHP00000020675.1"/>
    <property type="gene ID" value="ENSSRHG00000011047.1"/>
</dbReference>
<accession>A0A673H2L1</accession>
<evidence type="ECO:0000313" key="10">
    <source>
        <dbReference type="Proteomes" id="UP000472270"/>
    </source>
</evidence>
<evidence type="ECO:0000256" key="2">
    <source>
        <dbReference type="ARBA" id="ARBA00022692"/>
    </source>
</evidence>
<evidence type="ECO:0000256" key="3">
    <source>
        <dbReference type="ARBA" id="ARBA00022729"/>
    </source>
</evidence>
<keyword evidence="5 8" id="KW-0472">Membrane</keyword>
<reference evidence="9" key="2">
    <citation type="submission" date="2025-09" db="UniProtKB">
        <authorList>
            <consortium name="Ensembl"/>
        </authorList>
    </citation>
    <scope>IDENTIFICATION</scope>
</reference>
<name>A0A673H2L1_9TELE</name>
<organism evidence="9 10">
    <name type="scientific">Sinocyclocheilus rhinocerous</name>
    <dbReference type="NCBI Taxonomy" id="307959"/>
    <lineage>
        <taxon>Eukaryota</taxon>
        <taxon>Metazoa</taxon>
        <taxon>Chordata</taxon>
        <taxon>Craniata</taxon>
        <taxon>Vertebrata</taxon>
        <taxon>Euteleostomi</taxon>
        <taxon>Actinopterygii</taxon>
        <taxon>Neopterygii</taxon>
        <taxon>Teleostei</taxon>
        <taxon>Ostariophysi</taxon>
        <taxon>Cypriniformes</taxon>
        <taxon>Cyprinidae</taxon>
        <taxon>Cyprininae</taxon>
        <taxon>Sinocyclocheilus</taxon>
    </lineage>
</organism>
<dbReference type="KEGG" id="srx:107715278"/>
<feature type="region of interest" description="Disordered" evidence="7">
    <location>
        <begin position="109"/>
        <end position="128"/>
    </location>
</feature>
<dbReference type="OrthoDB" id="9943854at2759"/>
<keyword evidence="2 8" id="KW-0812">Transmembrane</keyword>
<reference evidence="9" key="1">
    <citation type="submission" date="2025-08" db="UniProtKB">
        <authorList>
            <consortium name="Ensembl"/>
        </authorList>
    </citation>
    <scope>IDENTIFICATION</scope>
</reference>
<dbReference type="GO" id="GO:0016020">
    <property type="term" value="C:membrane"/>
    <property type="evidence" value="ECO:0007669"/>
    <property type="project" value="UniProtKB-SubCell"/>
</dbReference>
<protein>
    <submittedName>
        <fullName evidence="9">Uncharacterized protein</fullName>
    </submittedName>
</protein>
<evidence type="ECO:0000256" key="6">
    <source>
        <dbReference type="ARBA" id="ARBA00023180"/>
    </source>
</evidence>
<evidence type="ECO:0000313" key="9">
    <source>
        <dbReference type="Ensembl" id="ENSSRHP00000020675.1"/>
    </source>
</evidence>
<evidence type="ECO:0000256" key="8">
    <source>
        <dbReference type="SAM" id="Phobius"/>
    </source>
</evidence>
<dbReference type="PANTHER" id="PTHR31870:SF2">
    <property type="entry name" value="CHROMOSOME 11 OPEN READING FRAME 87"/>
    <property type="match status" value="1"/>
</dbReference>
<keyword evidence="3" id="KW-0732">Signal</keyword>
<keyword evidence="4 8" id="KW-1133">Transmembrane helix</keyword>